<reference evidence="2" key="1">
    <citation type="journal article" date="2012" name="Science">
        <title>Fermentation, hydrogen, and sulfur metabolism in multiple uncultivated bacterial phyla.</title>
        <authorList>
            <person name="Wrighton K.C."/>
            <person name="Thomas B.C."/>
            <person name="Sharon I."/>
            <person name="Miller C.S."/>
            <person name="Castelle C.J."/>
            <person name="VerBerkmoes N.C."/>
            <person name="Wilkins M.J."/>
            <person name="Hettich R.L."/>
            <person name="Lipton M.S."/>
            <person name="Williams K.H."/>
            <person name="Long P.E."/>
            <person name="Banfield J.F."/>
        </authorList>
    </citation>
    <scope>NUCLEOTIDE SEQUENCE [LARGE SCALE GENOMIC DNA]</scope>
</reference>
<dbReference type="CDD" id="cd00254">
    <property type="entry name" value="LT-like"/>
    <property type="match status" value="1"/>
</dbReference>
<dbReference type="AlphaFoldDB" id="K2AWY5"/>
<proteinExistence type="predicted"/>
<dbReference type="InterPro" id="IPR023346">
    <property type="entry name" value="Lysozyme-like_dom_sf"/>
</dbReference>
<sequence>MLFVPSSGNSNQEAKDAYDEKLTKTEILVKTEENSKLANLYIESDFQKVYYTYFPSLQNQDKNQNQEEEDDIYERSKIKTFLKKKEVKKSEFYGDLICNHFDDWNERKLFASILITESRGKAGAVSEKGATGPWQVMPFWKKVLKIPGSLHNPEVNLKYAKKVLKIHTEEANGELWGHKGGLYRYSGKSKIYAKKISKLMNEIEKV</sequence>
<comment type="caution">
    <text evidence="2">The sequence shown here is derived from an EMBL/GenBank/DDBJ whole genome shotgun (WGS) entry which is preliminary data.</text>
</comment>
<accession>K2AWY5</accession>
<protein>
    <recommendedName>
        <fullName evidence="1">Transglycosylase SLT domain-containing protein</fullName>
    </recommendedName>
</protein>
<feature type="domain" description="Transglycosylase SLT" evidence="1">
    <location>
        <begin position="106"/>
        <end position="176"/>
    </location>
</feature>
<gene>
    <name evidence="2" type="ORF">ACD_49C00051G0001</name>
</gene>
<evidence type="ECO:0000259" key="1">
    <source>
        <dbReference type="Pfam" id="PF01464"/>
    </source>
</evidence>
<organism evidence="2">
    <name type="scientific">uncultured bacterium</name>
    <name type="common">gcode 4</name>
    <dbReference type="NCBI Taxonomy" id="1234023"/>
    <lineage>
        <taxon>Bacteria</taxon>
        <taxon>environmental samples</taxon>
    </lineage>
</organism>
<evidence type="ECO:0000313" key="2">
    <source>
        <dbReference type="EMBL" id="EKD66302.1"/>
    </source>
</evidence>
<dbReference type="Pfam" id="PF01464">
    <property type="entry name" value="SLT"/>
    <property type="match status" value="1"/>
</dbReference>
<dbReference type="Gene3D" id="1.10.530.10">
    <property type="match status" value="1"/>
</dbReference>
<dbReference type="SUPFAM" id="SSF53955">
    <property type="entry name" value="Lysozyme-like"/>
    <property type="match status" value="1"/>
</dbReference>
<name>K2AWY5_9BACT</name>
<dbReference type="InterPro" id="IPR008258">
    <property type="entry name" value="Transglycosylase_SLT_dom_1"/>
</dbReference>
<dbReference type="EMBL" id="AMFJ01021637">
    <property type="protein sequence ID" value="EKD66302.1"/>
    <property type="molecule type" value="Genomic_DNA"/>
</dbReference>